<evidence type="ECO:0000313" key="4">
    <source>
        <dbReference type="Proteomes" id="UP000093069"/>
    </source>
</evidence>
<evidence type="ECO:0000313" key="3">
    <source>
        <dbReference type="EMBL" id="CUX77011.1"/>
    </source>
</evidence>
<evidence type="ECO:0000313" key="5">
    <source>
        <dbReference type="Proteomes" id="UP000250189"/>
    </source>
</evidence>
<feature type="domain" description="Transcription regulator TrmB C-terminal" evidence="1">
    <location>
        <begin position="39"/>
        <end position="102"/>
    </location>
</feature>
<dbReference type="STRING" id="54262.CHITON_0232"/>
<dbReference type="SUPFAM" id="SSF159071">
    <property type="entry name" value="TrmB C-terminal domain-like"/>
    <property type="match status" value="1"/>
</dbReference>
<dbReference type="InterPro" id="IPR021586">
    <property type="entry name" value="Tscrpt_reg_TrmB_C"/>
</dbReference>
<dbReference type="GeneID" id="33321144"/>
<dbReference type="EMBL" id="CP015193">
    <property type="protein sequence ID" value="ASJ15782.1"/>
    <property type="molecule type" value="Genomic_DNA"/>
</dbReference>
<dbReference type="Pfam" id="PF11495">
    <property type="entry name" value="Regulator_TrmB"/>
    <property type="match status" value="1"/>
</dbReference>
<evidence type="ECO:0000259" key="1">
    <source>
        <dbReference type="Pfam" id="PF11495"/>
    </source>
</evidence>
<reference evidence="4" key="1">
    <citation type="submission" date="2016-01" db="EMBL/GenBank/DDBJ databases">
        <authorList>
            <person name="Vorgias C.E."/>
        </authorList>
    </citation>
    <scope>NUCLEOTIDE SEQUENCE [LARGE SCALE GENOMIC DNA]</scope>
</reference>
<evidence type="ECO:0000313" key="2">
    <source>
        <dbReference type="EMBL" id="ASJ15782.1"/>
    </source>
</evidence>
<reference evidence="3" key="2">
    <citation type="submission" date="2016-01" db="EMBL/GenBank/DDBJ databases">
        <authorList>
            <person name="Oliw E.H."/>
        </authorList>
    </citation>
    <scope>NUCLEOTIDE SEQUENCE</scope>
    <source>
        <strain evidence="3">1</strain>
    </source>
</reference>
<dbReference type="AlphaFoldDB" id="A0A160VTT1"/>
<gene>
    <name evidence="2" type="ORF">A3L04_01190</name>
    <name evidence="3" type="ORF">CHITON_0232</name>
</gene>
<dbReference type="EMBL" id="LN999010">
    <property type="protein sequence ID" value="CUX77011.1"/>
    <property type="molecule type" value="Genomic_DNA"/>
</dbReference>
<sequence>MDRVKLALMLVILMGIIGIVITKSVVHYQGGEIYEAANEIMNLLAKGFNVTVEVETVDGKIVKGEAFAAKGSEITIIVNGSRVTVGGPSATKEEIKAKVIRVIYHGKVYVYEFPGTQGYGRDILRNFLTGKEYSVRFSGRIYIKNISIIELGKLKYLADYMSYGSITINGIYGDSAIITANYVPVQLLEEELKNKEIFIYGILYVNSESRTLPLKIIEVRSP</sequence>
<dbReference type="Proteomes" id="UP000250189">
    <property type="component" value="Chromosome"/>
</dbReference>
<proteinExistence type="predicted"/>
<dbReference type="OrthoDB" id="98054at2157"/>
<dbReference type="RefSeq" id="WP_068575964.1">
    <property type="nucleotide sequence ID" value="NZ_CP015193.1"/>
</dbReference>
<keyword evidence="5" id="KW-1185">Reference proteome</keyword>
<protein>
    <recommendedName>
        <fullName evidence="1">Transcription regulator TrmB C-terminal domain-containing protein</fullName>
    </recommendedName>
</protein>
<dbReference type="Proteomes" id="UP000093069">
    <property type="component" value="Chromosome I"/>
</dbReference>
<dbReference type="KEGG" id="tch:CHITON_0232"/>
<organism evidence="3 4">
    <name type="scientific">Thermococcus chitonophagus</name>
    <dbReference type="NCBI Taxonomy" id="54262"/>
    <lineage>
        <taxon>Archaea</taxon>
        <taxon>Methanobacteriati</taxon>
        <taxon>Methanobacteriota</taxon>
        <taxon>Thermococci</taxon>
        <taxon>Thermococcales</taxon>
        <taxon>Thermococcaceae</taxon>
        <taxon>Thermococcus</taxon>
    </lineage>
</organism>
<name>A0A160VTT1_9EURY</name>
<reference evidence="2 5" key="3">
    <citation type="submission" date="2016-04" db="EMBL/GenBank/DDBJ databases">
        <title>Complete genome sequence of Thermococcus chitonophagus type strain GC74.</title>
        <authorList>
            <person name="Oger P.M."/>
        </authorList>
    </citation>
    <scope>NUCLEOTIDE SEQUENCE [LARGE SCALE GENOMIC DNA]</scope>
    <source>
        <strain evidence="2 5">GC74</strain>
    </source>
</reference>
<accession>A0A160VTT1</accession>